<evidence type="ECO:0000256" key="1">
    <source>
        <dbReference type="SAM" id="SignalP"/>
    </source>
</evidence>
<keyword evidence="1" id="KW-0732">Signal</keyword>
<proteinExistence type="predicted"/>
<name>A0AAV2PVI9_MEGNR</name>
<protein>
    <submittedName>
        <fullName evidence="2">Uncharacterized protein</fullName>
    </submittedName>
</protein>
<dbReference type="EMBL" id="CAXKWB010001598">
    <property type="protein sequence ID" value="CAL4064910.1"/>
    <property type="molecule type" value="Genomic_DNA"/>
</dbReference>
<feature type="chain" id="PRO_5043405043" evidence="1">
    <location>
        <begin position="22"/>
        <end position="259"/>
    </location>
</feature>
<dbReference type="Proteomes" id="UP001497623">
    <property type="component" value="Unassembled WGS sequence"/>
</dbReference>
<sequence>MAHRWAPLLLLLLAAANHVQGWTWGEHPMLTEVQDAMNELSQKIQDGQINTPDPNAYWMSKFLELVKDKLPHTAVQYSDLERNLERLAEYDHKGYLKAIAKGEMSPDELIWPDEHLKPIIIPAYMPVLTEEEPEPVIKLEQIYKGTKVYKEILGPNARRRRRRALGEDLEGGPEHMPRAFHINPEAFNEDIPHIDGHYADHEVHEVDIDEETGEERSRTKRALPEGMVVFPPKGSMFYAAAIAVKANETTGEIIWPDQD</sequence>
<comment type="caution">
    <text evidence="2">The sequence shown here is derived from an EMBL/GenBank/DDBJ whole genome shotgun (WGS) entry which is preliminary data.</text>
</comment>
<feature type="signal peptide" evidence="1">
    <location>
        <begin position="1"/>
        <end position="21"/>
    </location>
</feature>
<reference evidence="2 3" key="1">
    <citation type="submission" date="2024-05" db="EMBL/GenBank/DDBJ databases">
        <authorList>
            <person name="Wallberg A."/>
        </authorList>
    </citation>
    <scope>NUCLEOTIDE SEQUENCE [LARGE SCALE GENOMIC DNA]</scope>
</reference>
<gene>
    <name evidence="2" type="ORF">MNOR_LOCUS4368</name>
</gene>
<evidence type="ECO:0000313" key="2">
    <source>
        <dbReference type="EMBL" id="CAL4064910.1"/>
    </source>
</evidence>
<evidence type="ECO:0000313" key="3">
    <source>
        <dbReference type="Proteomes" id="UP001497623"/>
    </source>
</evidence>
<organism evidence="2 3">
    <name type="scientific">Meganyctiphanes norvegica</name>
    <name type="common">Northern krill</name>
    <name type="synonym">Thysanopoda norvegica</name>
    <dbReference type="NCBI Taxonomy" id="48144"/>
    <lineage>
        <taxon>Eukaryota</taxon>
        <taxon>Metazoa</taxon>
        <taxon>Ecdysozoa</taxon>
        <taxon>Arthropoda</taxon>
        <taxon>Crustacea</taxon>
        <taxon>Multicrustacea</taxon>
        <taxon>Malacostraca</taxon>
        <taxon>Eumalacostraca</taxon>
        <taxon>Eucarida</taxon>
        <taxon>Euphausiacea</taxon>
        <taxon>Euphausiidae</taxon>
        <taxon>Meganyctiphanes</taxon>
    </lineage>
</organism>
<keyword evidence="3" id="KW-1185">Reference proteome</keyword>
<dbReference type="AlphaFoldDB" id="A0AAV2PVI9"/>
<accession>A0AAV2PVI9</accession>